<comment type="caution">
    <text evidence="1">The sequence shown here is derived from an EMBL/GenBank/DDBJ whole genome shotgun (WGS) entry which is preliminary data.</text>
</comment>
<evidence type="ECO:0000313" key="1">
    <source>
        <dbReference type="EMBL" id="KAI0034846.1"/>
    </source>
</evidence>
<gene>
    <name evidence="1" type="ORF">K488DRAFT_44541</name>
</gene>
<reference evidence="1" key="1">
    <citation type="submission" date="2021-02" db="EMBL/GenBank/DDBJ databases">
        <authorList>
            <consortium name="DOE Joint Genome Institute"/>
            <person name="Ahrendt S."/>
            <person name="Looney B.P."/>
            <person name="Miyauchi S."/>
            <person name="Morin E."/>
            <person name="Drula E."/>
            <person name="Courty P.E."/>
            <person name="Chicoki N."/>
            <person name="Fauchery L."/>
            <person name="Kohler A."/>
            <person name="Kuo A."/>
            <person name="Labutti K."/>
            <person name="Pangilinan J."/>
            <person name="Lipzen A."/>
            <person name="Riley R."/>
            <person name="Andreopoulos W."/>
            <person name="He G."/>
            <person name="Johnson J."/>
            <person name="Barry K.W."/>
            <person name="Grigoriev I.V."/>
            <person name="Nagy L."/>
            <person name="Hibbett D."/>
            <person name="Henrissat B."/>
            <person name="Matheny P.B."/>
            <person name="Labbe J."/>
            <person name="Martin F."/>
        </authorList>
    </citation>
    <scope>NUCLEOTIDE SEQUENCE</scope>
    <source>
        <strain evidence="1">EC-137</strain>
    </source>
</reference>
<reference evidence="1" key="2">
    <citation type="journal article" date="2022" name="New Phytol.">
        <title>Evolutionary transition to the ectomycorrhizal habit in the genomes of a hyperdiverse lineage of mushroom-forming fungi.</title>
        <authorList>
            <person name="Looney B."/>
            <person name="Miyauchi S."/>
            <person name="Morin E."/>
            <person name="Drula E."/>
            <person name="Courty P.E."/>
            <person name="Kohler A."/>
            <person name="Kuo A."/>
            <person name="LaButti K."/>
            <person name="Pangilinan J."/>
            <person name="Lipzen A."/>
            <person name="Riley R."/>
            <person name="Andreopoulos W."/>
            <person name="He G."/>
            <person name="Johnson J."/>
            <person name="Nolan M."/>
            <person name="Tritt A."/>
            <person name="Barry K.W."/>
            <person name="Grigoriev I.V."/>
            <person name="Nagy L.G."/>
            <person name="Hibbett D."/>
            <person name="Henrissat B."/>
            <person name="Matheny P.B."/>
            <person name="Labbe J."/>
            <person name="Martin F.M."/>
        </authorList>
    </citation>
    <scope>NUCLEOTIDE SEQUENCE</scope>
    <source>
        <strain evidence="1">EC-137</strain>
    </source>
</reference>
<sequence>LNFLTVPLIATLFLLAVGAIDGIVIRKGIVGADGVSPLDILALFLSLAYISISLDATGLLRFLAFWVAKKGGTSGKRLYFFFYVFFLFCGIIVGNDPVILSGTAFLVYFTRISGITPPTAWIFAQFCAANMASAVLVSSNPTNLVLSGSFSLSFITYTSSLVLPSLAASIAVYPIFLFLLFRHPNDLIPRTIDASSDAEGLADPRAALVDSNGAIFGGLLLLVTLGVLVGTSVVGVPVWEVTVPPALIMLARDAWHDWRIGPALPASSLSCSPSPVPTSSLAELLSWHYFHFKTAFPTVHIVVQRLPFPLVPFSLLMFVLVQGLAAQGWVDLFVIWWDAWVRATGLGGAVAGMAFISGLLCNVCGTNIGTTILLARTLQLWEQSSPAPAGRYTYGARCALALGSNFGAFTLAFAASLAGLLWREILRQKGIHVERAEFARLNMGIWVVATAVGVGVLIAQSVVVYPAR</sequence>
<feature type="non-terminal residue" evidence="1">
    <location>
        <position position="1"/>
    </location>
</feature>
<accession>A0ACB8QTT4</accession>
<dbReference type="Proteomes" id="UP000814128">
    <property type="component" value="Unassembled WGS sequence"/>
</dbReference>
<name>A0ACB8QTT4_9AGAM</name>
<proteinExistence type="predicted"/>
<evidence type="ECO:0000313" key="2">
    <source>
        <dbReference type="Proteomes" id="UP000814128"/>
    </source>
</evidence>
<keyword evidence="2" id="KW-1185">Reference proteome</keyword>
<protein>
    <submittedName>
        <fullName evidence="1">Uncharacterized protein</fullName>
    </submittedName>
</protein>
<organism evidence="1 2">
    <name type="scientific">Vararia minispora EC-137</name>
    <dbReference type="NCBI Taxonomy" id="1314806"/>
    <lineage>
        <taxon>Eukaryota</taxon>
        <taxon>Fungi</taxon>
        <taxon>Dikarya</taxon>
        <taxon>Basidiomycota</taxon>
        <taxon>Agaricomycotina</taxon>
        <taxon>Agaricomycetes</taxon>
        <taxon>Russulales</taxon>
        <taxon>Lachnocladiaceae</taxon>
        <taxon>Vararia</taxon>
    </lineage>
</organism>
<dbReference type="EMBL" id="MU273493">
    <property type="protein sequence ID" value="KAI0034846.1"/>
    <property type="molecule type" value="Genomic_DNA"/>
</dbReference>